<dbReference type="OrthoDB" id="3250682at2759"/>
<comment type="caution">
    <text evidence="3">The sequence shown here is derived from an EMBL/GenBank/DDBJ whole genome shotgun (WGS) entry which is preliminary data.</text>
</comment>
<accession>A0A369JI90</accession>
<feature type="transmembrane region" description="Helical" evidence="2">
    <location>
        <begin position="227"/>
        <end position="248"/>
    </location>
</feature>
<keyword evidence="2" id="KW-0812">Transmembrane</keyword>
<feature type="region of interest" description="Disordered" evidence="1">
    <location>
        <begin position="284"/>
        <end position="304"/>
    </location>
</feature>
<feature type="transmembrane region" description="Helical" evidence="2">
    <location>
        <begin position="138"/>
        <end position="164"/>
    </location>
</feature>
<feature type="transmembrane region" description="Helical" evidence="2">
    <location>
        <begin position="81"/>
        <end position="102"/>
    </location>
</feature>
<feature type="transmembrane region" description="Helical" evidence="2">
    <location>
        <begin position="12"/>
        <end position="35"/>
    </location>
</feature>
<name>A0A369JI90_HYPMA</name>
<evidence type="ECO:0000313" key="3">
    <source>
        <dbReference type="EMBL" id="RDB21588.1"/>
    </source>
</evidence>
<keyword evidence="2" id="KW-1133">Transmembrane helix</keyword>
<organism evidence="3 4">
    <name type="scientific">Hypsizygus marmoreus</name>
    <name type="common">White beech mushroom</name>
    <name type="synonym">Agaricus marmoreus</name>
    <dbReference type="NCBI Taxonomy" id="39966"/>
    <lineage>
        <taxon>Eukaryota</taxon>
        <taxon>Fungi</taxon>
        <taxon>Dikarya</taxon>
        <taxon>Basidiomycota</taxon>
        <taxon>Agaricomycotina</taxon>
        <taxon>Agaricomycetes</taxon>
        <taxon>Agaricomycetidae</taxon>
        <taxon>Agaricales</taxon>
        <taxon>Tricholomatineae</taxon>
        <taxon>Lyophyllaceae</taxon>
        <taxon>Hypsizygus</taxon>
    </lineage>
</organism>
<feature type="transmembrane region" description="Helical" evidence="2">
    <location>
        <begin position="109"/>
        <end position="132"/>
    </location>
</feature>
<dbReference type="Proteomes" id="UP000076154">
    <property type="component" value="Unassembled WGS sequence"/>
</dbReference>
<reference evidence="3" key="1">
    <citation type="submission" date="2018-04" db="EMBL/GenBank/DDBJ databases">
        <title>Whole genome sequencing of Hypsizygus marmoreus.</title>
        <authorList>
            <person name="Choi I.-G."/>
            <person name="Min B."/>
            <person name="Kim J.-G."/>
            <person name="Kim S."/>
            <person name="Oh Y.-L."/>
            <person name="Kong W.-S."/>
            <person name="Park H."/>
            <person name="Jeong J."/>
            <person name="Song E.-S."/>
        </authorList>
    </citation>
    <scope>NUCLEOTIDE SEQUENCE [LARGE SCALE GENOMIC DNA]</scope>
    <source>
        <strain evidence="3">51987-8</strain>
    </source>
</reference>
<feature type="transmembrane region" description="Helical" evidence="2">
    <location>
        <begin position="47"/>
        <end position="69"/>
    </location>
</feature>
<dbReference type="EMBL" id="LUEZ02000054">
    <property type="protein sequence ID" value="RDB21588.1"/>
    <property type="molecule type" value="Genomic_DNA"/>
</dbReference>
<keyword evidence="4" id="KW-1185">Reference proteome</keyword>
<evidence type="ECO:0000256" key="2">
    <source>
        <dbReference type="SAM" id="Phobius"/>
    </source>
</evidence>
<keyword evidence="2" id="KW-0472">Membrane</keyword>
<sequence length="304" mass="33441">MAPSPRTLELIAIMCESILVGAYGVLVALVTWLLVTKRRTMPRTHKILFGASLVMFVISAVHLALVILQNTSSFGRWNARVQIILSVFQFMIRDLVLIWRVWVVWGRNYWVALPPLVIMITAAGFTFNLASFHEFRTFFTVASAALVVANTSICTLLITGKIWYAQYQLRTISGGAMYAGGGFQGAIALLIESGALYATCQILSLILNHIKSEGIHILLDLEMPLIGILPTLIIVFVHFELLGVTSTVSTSTRGSMHFQERDRAHLDTFASSIMANSKDARGGLHSDAKFNGNPEPAVSDTNMV</sequence>
<proteinExistence type="predicted"/>
<evidence type="ECO:0000313" key="4">
    <source>
        <dbReference type="Proteomes" id="UP000076154"/>
    </source>
</evidence>
<evidence type="ECO:0000256" key="1">
    <source>
        <dbReference type="SAM" id="MobiDB-lite"/>
    </source>
</evidence>
<protein>
    <submittedName>
        <fullName evidence="3">Uncharacterized protein</fullName>
    </submittedName>
</protein>
<feature type="transmembrane region" description="Helical" evidence="2">
    <location>
        <begin position="185"/>
        <end position="207"/>
    </location>
</feature>
<gene>
    <name evidence="3" type="ORF">Hypma_011269</name>
</gene>
<dbReference type="InParanoid" id="A0A369JI90"/>
<dbReference type="AlphaFoldDB" id="A0A369JI90"/>